<keyword evidence="7" id="KW-0444">Lipid biosynthesis</keyword>
<evidence type="ECO:0000259" key="9">
    <source>
        <dbReference type="PROSITE" id="PS50146"/>
    </source>
</evidence>
<evidence type="ECO:0000256" key="7">
    <source>
        <dbReference type="ARBA" id="ARBA00023209"/>
    </source>
</evidence>
<evidence type="ECO:0000256" key="4">
    <source>
        <dbReference type="ARBA" id="ARBA00022741"/>
    </source>
</evidence>
<dbReference type="RefSeq" id="WP_160559716.1">
    <property type="nucleotide sequence ID" value="NZ_QZDT01000010.1"/>
</dbReference>
<keyword evidence="5 10" id="KW-0418">Kinase</keyword>
<dbReference type="Pfam" id="PF19279">
    <property type="entry name" value="YegS_C"/>
    <property type="match status" value="1"/>
</dbReference>
<keyword evidence="7" id="KW-0443">Lipid metabolism</keyword>
<evidence type="ECO:0000256" key="6">
    <source>
        <dbReference type="ARBA" id="ARBA00022840"/>
    </source>
</evidence>
<dbReference type="SUPFAM" id="SSF111331">
    <property type="entry name" value="NAD kinase/diacylglycerol kinase-like"/>
    <property type="match status" value="1"/>
</dbReference>
<comment type="similarity">
    <text evidence="2">Belongs to the diacylglycerol/lipid kinase family.</text>
</comment>
<proteinExistence type="inferred from homology"/>
<dbReference type="OrthoDB" id="9786026at2"/>
<dbReference type="Gene3D" id="3.40.50.10330">
    <property type="entry name" value="Probable inorganic polyphosphate/atp-NAD kinase, domain 1"/>
    <property type="match status" value="1"/>
</dbReference>
<evidence type="ECO:0000256" key="3">
    <source>
        <dbReference type="ARBA" id="ARBA00022679"/>
    </source>
</evidence>
<dbReference type="SMART" id="SM00046">
    <property type="entry name" value="DAGKc"/>
    <property type="match status" value="1"/>
</dbReference>
<gene>
    <name evidence="10" type="ORF">D5281_08465</name>
</gene>
<evidence type="ECO:0000256" key="1">
    <source>
        <dbReference type="ARBA" id="ARBA00001946"/>
    </source>
</evidence>
<dbReference type="PANTHER" id="PTHR12358:SF54">
    <property type="entry name" value="SPHINGOSINE KINASE RELATED PROTEIN"/>
    <property type="match status" value="1"/>
</dbReference>
<dbReference type="GO" id="GO:0008654">
    <property type="term" value="P:phospholipid biosynthetic process"/>
    <property type="evidence" value="ECO:0007669"/>
    <property type="project" value="UniProtKB-KW"/>
</dbReference>
<dbReference type="InterPro" id="IPR017438">
    <property type="entry name" value="ATP-NAD_kinase_N"/>
</dbReference>
<dbReference type="PANTHER" id="PTHR12358">
    <property type="entry name" value="SPHINGOSINE KINASE"/>
    <property type="match status" value="1"/>
</dbReference>
<feature type="domain" description="DAGKc" evidence="9">
    <location>
        <begin position="1"/>
        <end position="136"/>
    </location>
</feature>
<keyword evidence="8" id="KW-1208">Phospholipid metabolism</keyword>
<dbReference type="InterPro" id="IPR050187">
    <property type="entry name" value="Lipid_Phosphate_FormReg"/>
</dbReference>
<keyword evidence="3" id="KW-0808">Transferase</keyword>
<dbReference type="Proteomes" id="UP001154420">
    <property type="component" value="Unassembled WGS sequence"/>
</dbReference>
<dbReference type="Pfam" id="PF00781">
    <property type="entry name" value="DAGK_cat"/>
    <property type="match status" value="1"/>
</dbReference>
<comment type="caution">
    <text evidence="10">The sequence shown here is derived from an EMBL/GenBank/DDBJ whole genome shotgun (WGS) entry which is preliminary data.</text>
</comment>
<dbReference type="InterPro" id="IPR001206">
    <property type="entry name" value="Diacylglycerol_kinase_cat_dom"/>
</dbReference>
<dbReference type="Gene3D" id="2.60.200.40">
    <property type="match status" value="1"/>
</dbReference>
<organism evidence="10 11">
    <name type="scientific">Parablautia muri</name>
    <dbReference type="NCBI Taxonomy" id="2320879"/>
    <lineage>
        <taxon>Bacteria</taxon>
        <taxon>Bacillati</taxon>
        <taxon>Bacillota</taxon>
        <taxon>Clostridia</taxon>
        <taxon>Lachnospirales</taxon>
        <taxon>Lachnospiraceae</taxon>
        <taxon>Parablautia</taxon>
    </lineage>
</organism>
<evidence type="ECO:0000256" key="8">
    <source>
        <dbReference type="ARBA" id="ARBA00023264"/>
    </source>
</evidence>
<protein>
    <submittedName>
        <fullName evidence="10">Diacylglycerol kinase family lipid kinase</fullName>
    </submittedName>
</protein>
<dbReference type="AlphaFoldDB" id="A0A9X5BEM8"/>
<dbReference type="PROSITE" id="PS50146">
    <property type="entry name" value="DAGK"/>
    <property type="match status" value="1"/>
</dbReference>
<dbReference type="GO" id="GO:0005524">
    <property type="term" value="F:ATP binding"/>
    <property type="evidence" value="ECO:0007669"/>
    <property type="project" value="UniProtKB-KW"/>
</dbReference>
<keyword evidence="11" id="KW-1185">Reference proteome</keyword>
<evidence type="ECO:0000256" key="5">
    <source>
        <dbReference type="ARBA" id="ARBA00022777"/>
    </source>
</evidence>
<comment type="cofactor">
    <cofactor evidence="1">
        <name>Mg(2+)</name>
        <dbReference type="ChEBI" id="CHEBI:18420"/>
    </cofactor>
</comment>
<accession>A0A9X5BEM8</accession>
<name>A0A9X5BEM8_9FIRM</name>
<evidence type="ECO:0000313" key="11">
    <source>
        <dbReference type="Proteomes" id="UP001154420"/>
    </source>
</evidence>
<evidence type="ECO:0000313" key="10">
    <source>
        <dbReference type="EMBL" id="NBJ92626.1"/>
    </source>
</evidence>
<dbReference type="InterPro" id="IPR016064">
    <property type="entry name" value="NAD/diacylglycerol_kinase_sf"/>
</dbReference>
<dbReference type="GO" id="GO:0016301">
    <property type="term" value="F:kinase activity"/>
    <property type="evidence" value="ECO:0007669"/>
    <property type="project" value="UniProtKB-KW"/>
</dbReference>
<keyword evidence="7" id="KW-0594">Phospholipid biosynthesis</keyword>
<evidence type="ECO:0000256" key="2">
    <source>
        <dbReference type="ARBA" id="ARBA00005983"/>
    </source>
</evidence>
<reference evidence="10" key="1">
    <citation type="submission" date="2018-09" db="EMBL/GenBank/DDBJ databases">
        <title>Murine metabolic-syndrome-specific gut microbial biobank.</title>
        <authorList>
            <person name="Liu C."/>
        </authorList>
    </citation>
    <scope>NUCLEOTIDE SEQUENCE</scope>
    <source>
        <strain evidence="10">D42-62</strain>
    </source>
</reference>
<dbReference type="EMBL" id="QZDT01000010">
    <property type="protein sequence ID" value="NBJ92626.1"/>
    <property type="molecule type" value="Genomic_DNA"/>
</dbReference>
<keyword evidence="4" id="KW-0547">Nucleotide-binding</keyword>
<sequence length="324" mass="36158">MYYIIVNPASKSGQGAKIWSDIQPILEQKEIEYKVFFSKGVEHIIKLVRDLSTSLLRADSDFILKLIVLGGDGTLNETLQGISDFTRVQIGYIPTGSSNDMARDLGLCQNPSENLERILYCNEPLFMDLGCLTYNQSAEQLSDRQFDKQTLKRYFSVSTGIGFDAAVCKEALASKFKNVLNKIGLGKLTYLSIALKQLLLARKIACTITLDDHKQIHLPKFLFIASMIHQYEGGGFKFCPGADFSDGQIDICAVGNIPKWLILIALPTAFSGKHYRFEGIDHYTASKIHLETSVPLWVHTDGEVSMKSSSITITCEPKKIQFLL</sequence>
<dbReference type="InterPro" id="IPR045540">
    <property type="entry name" value="YegS/DAGK_C"/>
</dbReference>
<keyword evidence="6" id="KW-0067">ATP-binding</keyword>